<gene>
    <name evidence="2" type="primary">SPOSA6832_00261</name>
</gene>
<accession>A0A0D6EFR4</accession>
<dbReference type="GO" id="GO:0016787">
    <property type="term" value="F:hydrolase activity"/>
    <property type="evidence" value="ECO:0007669"/>
    <property type="project" value="InterPro"/>
</dbReference>
<evidence type="ECO:0000313" key="2">
    <source>
        <dbReference type="EMBL" id="CEQ38804.1"/>
    </source>
</evidence>
<feature type="domain" description="Dienelactone hydrolase" evidence="1">
    <location>
        <begin position="23"/>
        <end position="241"/>
    </location>
</feature>
<evidence type="ECO:0000259" key="1">
    <source>
        <dbReference type="Pfam" id="PF01738"/>
    </source>
</evidence>
<protein>
    <submittedName>
        <fullName evidence="2">SPOSA6832_00261-mRNA-1:cds</fullName>
    </submittedName>
</protein>
<dbReference type="InterPro" id="IPR029058">
    <property type="entry name" value="AB_hydrolase_fold"/>
</dbReference>
<dbReference type="SUPFAM" id="SSF53474">
    <property type="entry name" value="alpha/beta-Hydrolases"/>
    <property type="match status" value="1"/>
</dbReference>
<dbReference type="OrthoDB" id="58297at2759"/>
<evidence type="ECO:0000313" key="3">
    <source>
        <dbReference type="Proteomes" id="UP000243876"/>
    </source>
</evidence>
<dbReference type="EMBL" id="CENE01000001">
    <property type="protein sequence ID" value="CEQ38804.1"/>
    <property type="molecule type" value="Genomic_DNA"/>
</dbReference>
<dbReference type="PANTHER" id="PTHR47562:SF2">
    <property type="entry name" value="CARBOXYMETHYLENEBUTENOLIDASE-RELATED"/>
    <property type="match status" value="1"/>
</dbReference>
<sequence>MKIVQDEVIINTETGPCTVYIAKFPGVVCWSEIYNVSGPVLRFAQQIASQGYIVACPSVFHEFAGAAAIPYDTAGTDAGNAYKVKKLLSAYDEDSEKTLDMLMQHPNCTGRIATTGMCLGGHLAFRTALDPRVSAAFCYFPTDIHTASLSPGGDDTLLRASRGEIKGEVVLCFGTQDGHVPLEGRTFIRETLTAKSVQPPLKLSFLELQANHAFIRDEMSKGRFDAAITKVTLELLLETFSRTIGIDLGEPVEVKDEAKLVC</sequence>
<keyword evidence="3" id="KW-1185">Reference proteome</keyword>
<dbReference type="AlphaFoldDB" id="A0A0D6EFR4"/>
<dbReference type="Pfam" id="PF01738">
    <property type="entry name" value="DLH"/>
    <property type="match status" value="1"/>
</dbReference>
<reference evidence="3" key="1">
    <citation type="submission" date="2015-02" db="EMBL/GenBank/DDBJ databases">
        <authorList>
            <person name="Gon?alves P."/>
        </authorList>
    </citation>
    <scope>NUCLEOTIDE SEQUENCE [LARGE SCALE GENOMIC DNA]</scope>
</reference>
<dbReference type="InterPro" id="IPR002925">
    <property type="entry name" value="Dienelactn_hydro"/>
</dbReference>
<name>A0A0D6EFR4_SPOSA</name>
<dbReference type="Proteomes" id="UP000243876">
    <property type="component" value="Unassembled WGS sequence"/>
</dbReference>
<organism evidence="2 3">
    <name type="scientific">Sporidiobolus salmonicolor</name>
    <name type="common">Yeast-like fungus</name>
    <name type="synonym">Sporobolomyces salmonicolor</name>
    <dbReference type="NCBI Taxonomy" id="5005"/>
    <lineage>
        <taxon>Eukaryota</taxon>
        <taxon>Fungi</taxon>
        <taxon>Dikarya</taxon>
        <taxon>Basidiomycota</taxon>
        <taxon>Pucciniomycotina</taxon>
        <taxon>Microbotryomycetes</taxon>
        <taxon>Sporidiobolales</taxon>
        <taxon>Sporidiobolaceae</taxon>
        <taxon>Sporobolomyces</taxon>
    </lineage>
</organism>
<dbReference type="PANTHER" id="PTHR47562">
    <property type="match status" value="1"/>
</dbReference>
<proteinExistence type="predicted"/>
<dbReference type="Gene3D" id="3.40.50.1820">
    <property type="entry name" value="alpha/beta hydrolase"/>
    <property type="match status" value="1"/>
</dbReference>